<evidence type="ECO:0000313" key="3">
    <source>
        <dbReference type="Proteomes" id="UP000198287"/>
    </source>
</evidence>
<dbReference type="SMART" id="SM00696">
    <property type="entry name" value="DM9"/>
    <property type="match status" value="1"/>
</dbReference>
<evidence type="ECO:0000313" key="2">
    <source>
        <dbReference type="EMBL" id="OXA63635.1"/>
    </source>
</evidence>
<sequence length="336" mass="37596">MWKPFALSVMLIASTVYSMPQEHYRVENHNVHNPLMSMLESGEEFLSELFESAKTTPTTSNLVTWIYSPSDLPQPLPTTPIIPEIVESEIQEDSKTLGKYNGLPAKIEEKSTINVSETYIASLEIVDNVIQRLKTESKRIADQYQTALNIRDKLKAKNLQDLKESEICPIWVPASYGEIPVGALISGIENKGQDNEKKVYVARAVFNTSLIPGKVVTGHLAAYVGYGPWEMSLFNYEVLVSSPNNLEWMNYKLQDANKLSNYPLIGGIDANGNPILIGRTSFKNPDDWYGEANIEAGAFYPGRAELEITYKYRSYIQTGDIQILTLLTKSGCENPS</sequence>
<keyword evidence="1" id="KW-0732">Signal</keyword>
<feature type="chain" id="PRO_5012940358" evidence="1">
    <location>
        <begin position="19"/>
        <end position="336"/>
    </location>
</feature>
<reference evidence="2 3" key="1">
    <citation type="submission" date="2015-12" db="EMBL/GenBank/DDBJ databases">
        <title>The genome of Folsomia candida.</title>
        <authorList>
            <person name="Faddeeva A."/>
            <person name="Derks M.F."/>
            <person name="Anvar Y."/>
            <person name="Smit S."/>
            <person name="Van Straalen N."/>
            <person name="Roelofs D."/>
        </authorList>
    </citation>
    <scope>NUCLEOTIDE SEQUENCE [LARGE SCALE GENOMIC DNA]</scope>
    <source>
        <strain evidence="2 3">VU population</strain>
        <tissue evidence="2">Whole body</tissue>
    </source>
</reference>
<dbReference type="AlphaFoldDB" id="A0A226F1H6"/>
<dbReference type="OrthoDB" id="1925699at2759"/>
<keyword evidence="3" id="KW-1185">Reference proteome</keyword>
<gene>
    <name evidence="2" type="ORF">Fcan01_01724</name>
</gene>
<dbReference type="InterPro" id="IPR006616">
    <property type="entry name" value="DM9_repeat"/>
</dbReference>
<dbReference type="EMBL" id="LNIX01000001">
    <property type="protein sequence ID" value="OXA63635.1"/>
    <property type="molecule type" value="Genomic_DNA"/>
</dbReference>
<dbReference type="Proteomes" id="UP000198287">
    <property type="component" value="Unassembled WGS sequence"/>
</dbReference>
<evidence type="ECO:0000256" key="1">
    <source>
        <dbReference type="SAM" id="SignalP"/>
    </source>
</evidence>
<dbReference type="PANTHER" id="PTHR31649:SF1">
    <property type="entry name" value="FARNESOIC ACID O-METHYL TRANSFERASE DOMAIN-CONTAINING PROTEIN"/>
    <property type="match status" value="1"/>
</dbReference>
<dbReference type="Pfam" id="PF11901">
    <property type="entry name" value="DM9"/>
    <property type="match status" value="1"/>
</dbReference>
<accession>A0A226F1H6</accession>
<feature type="signal peptide" evidence="1">
    <location>
        <begin position="1"/>
        <end position="18"/>
    </location>
</feature>
<organism evidence="2 3">
    <name type="scientific">Folsomia candida</name>
    <name type="common">Springtail</name>
    <dbReference type="NCBI Taxonomy" id="158441"/>
    <lineage>
        <taxon>Eukaryota</taxon>
        <taxon>Metazoa</taxon>
        <taxon>Ecdysozoa</taxon>
        <taxon>Arthropoda</taxon>
        <taxon>Hexapoda</taxon>
        <taxon>Collembola</taxon>
        <taxon>Entomobryomorpha</taxon>
        <taxon>Isotomoidea</taxon>
        <taxon>Isotomidae</taxon>
        <taxon>Proisotominae</taxon>
        <taxon>Folsomia</taxon>
    </lineage>
</organism>
<protein>
    <submittedName>
        <fullName evidence="2">Uncharacterized protein</fullName>
    </submittedName>
</protein>
<comment type="caution">
    <text evidence="2">The sequence shown here is derived from an EMBL/GenBank/DDBJ whole genome shotgun (WGS) entry which is preliminary data.</text>
</comment>
<dbReference type="PANTHER" id="PTHR31649">
    <property type="entry name" value="AGAP009604-PA"/>
    <property type="match status" value="1"/>
</dbReference>
<proteinExistence type="predicted"/>
<name>A0A226F1H6_FOLCA</name>